<feature type="compositionally biased region" description="Basic and acidic residues" evidence="1">
    <location>
        <begin position="1"/>
        <end position="17"/>
    </location>
</feature>
<gene>
    <name evidence="2" type="ORF">CPAG_07537</name>
</gene>
<dbReference type="InterPro" id="IPR022190">
    <property type="entry name" value="DUF3716"/>
</dbReference>
<protein>
    <submittedName>
        <fullName evidence="2">Uncharacterized protein</fullName>
    </submittedName>
</protein>
<organism evidence="2 3">
    <name type="scientific">Coccidioides posadasii RMSCC 3488</name>
    <dbReference type="NCBI Taxonomy" id="454284"/>
    <lineage>
        <taxon>Eukaryota</taxon>
        <taxon>Fungi</taxon>
        <taxon>Dikarya</taxon>
        <taxon>Ascomycota</taxon>
        <taxon>Pezizomycotina</taxon>
        <taxon>Eurotiomycetes</taxon>
        <taxon>Eurotiomycetidae</taxon>
        <taxon>Onygenales</taxon>
        <taxon>Onygenaceae</taxon>
        <taxon>Coccidioides</taxon>
    </lineage>
</organism>
<feature type="region of interest" description="Disordered" evidence="1">
    <location>
        <begin position="141"/>
        <end position="219"/>
    </location>
</feature>
<dbReference type="Proteomes" id="UP000054567">
    <property type="component" value="Unassembled WGS sequence"/>
</dbReference>
<proteinExistence type="predicted"/>
<evidence type="ECO:0000313" key="2">
    <source>
        <dbReference type="EMBL" id="KMM71230.1"/>
    </source>
</evidence>
<dbReference type="VEuPathDB" id="FungiDB:CPAG_07537"/>
<dbReference type="Pfam" id="PF12511">
    <property type="entry name" value="DUF3716"/>
    <property type="match status" value="1"/>
</dbReference>
<accession>A0A0J6FP65</accession>
<reference evidence="2 3" key="1">
    <citation type="submission" date="2007-06" db="EMBL/GenBank/DDBJ databases">
        <title>The Genome Sequence of Coccidioides posadasii RMSCC_3488.</title>
        <authorList>
            <consortium name="Coccidioides Genome Resources Consortium"/>
            <consortium name="The Broad Institute Genome Sequencing Platform"/>
            <person name="Henn M.R."/>
            <person name="Sykes S."/>
            <person name="Young S."/>
            <person name="Jaffe D."/>
            <person name="Berlin A."/>
            <person name="Alvarez P."/>
            <person name="Butler J."/>
            <person name="Gnerre S."/>
            <person name="Grabherr M."/>
            <person name="Mauceli E."/>
            <person name="Brockman W."/>
            <person name="Kodira C."/>
            <person name="Alvarado L."/>
            <person name="Zeng Q."/>
            <person name="Crawford M."/>
            <person name="Antoine C."/>
            <person name="Devon K."/>
            <person name="Galgiani J."/>
            <person name="Orsborn K."/>
            <person name="Lewis M.L."/>
            <person name="Nusbaum C."/>
            <person name="Galagan J."/>
            <person name="Birren B."/>
        </authorList>
    </citation>
    <scope>NUCLEOTIDE SEQUENCE [LARGE SCALE GENOMIC DNA]</scope>
    <source>
        <strain evidence="2 3">RMSCC 3488</strain>
    </source>
</reference>
<evidence type="ECO:0000313" key="3">
    <source>
        <dbReference type="Proteomes" id="UP000054567"/>
    </source>
</evidence>
<evidence type="ECO:0000256" key="1">
    <source>
        <dbReference type="SAM" id="MobiDB-lite"/>
    </source>
</evidence>
<feature type="region of interest" description="Disordered" evidence="1">
    <location>
        <begin position="1"/>
        <end position="26"/>
    </location>
</feature>
<reference evidence="3" key="2">
    <citation type="journal article" date="2009" name="Genome Res.">
        <title>Comparative genomic analyses of the human fungal pathogens Coccidioides and their relatives.</title>
        <authorList>
            <person name="Sharpton T.J."/>
            <person name="Stajich J.E."/>
            <person name="Rounsley S.D."/>
            <person name="Gardner M.J."/>
            <person name="Wortman J.R."/>
            <person name="Jordar V.S."/>
            <person name="Maiti R."/>
            <person name="Kodira C.D."/>
            <person name="Neafsey D.E."/>
            <person name="Zeng Q."/>
            <person name="Hung C.-Y."/>
            <person name="McMahan C."/>
            <person name="Muszewska A."/>
            <person name="Grynberg M."/>
            <person name="Mandel M.A."/>
            <person name="Kellner E.M."/>
            <person name="Barker B.M."/>
            <person name="Galgiani J.N."/>
            <person name="Orbach M.J."/>
            <person name="Kirkland T.N."/>
            <person name="Cole G.T."/>
            <person name="Henn M.R."/>
            <person name="Birren B.W."/>
            <person name="Taylor J.W."/>
        </authorList>
    </citation>
    <scope>NUCLEOTIDE SEQUENCE [LARGE SCALE GENOMIC DNA]</scope>
    <source>
        <strain evidence="3">RMSCC 3488</strain>
    </source>
</reference>
<reference evidence="3" key="3">
    <citation type="journal article" date="2010" name="Genome Res.">
        <title>Population genomic sequencing of Coccidioides fungi reveals recent hybridization and transposon control.</title>
        <authorList>
            <person name="Neafsey D.E."/>
            <person name="Barker B.M."/>
            <person name="Sharpton T.J."/>
            <person name="Stajich J.E."/>
            <person name="Park D.J."/>
            <person name="Whiston E."/>
            <person name="Hung C.-Y."/>
            <person name="McMahan C."/>
            <person name="White J."/>
            <person name="Sykes S."/>
            <person name="Heiman D."/>
            <person name="Young S."/>
            <person name="Zeng Q."/>
            <person name="Abouelleil A."/>
            <person name="Aftuck L."/>
            <person name="Bessette D."/>
            <person name="Brown A."/>
            <person name="FitzGerald M."/>
            <person name="Lui A."/>
            <person name="Macdonald J.P."/>
            <person name="Priest M."/>
            <person name="Orbach M.J."/>
            <person name="Galgiani J.N."/>
            <person name="Kirkland T.N."/>
            <person name="Cole G.T."/>
            <person name="Birren B.W."/>
            <person name="Henn M.R."/>
            <person name="Taylor J.W."/>
            <person name="Rounsley S.D."/>
        </authorList>
    </citation>
    <scope>NUCLEOTIDE SEQUENCE [LARGE SCALE GENOMIC DNA]</scope>
    <source>
        <strain evidence="3">RMSCC 3488</strain>
    </source>
</reference>
<dbReference type="EMBL" id="DS268113">
    <property type="protein sequence ID" value="KMM71230.1"/>
    <property type="molecule type" value="Genomic_DNA"/>
</dbReference>
<dbReference type="AlphaFoldDB" id="A0A0J6FP65"/>
<sequence length="257" mass="28409">MPGRMGPEKRDSVRRDSTSLTSLSDDLPELITPSRIQTYVSGDSINRSPTINRLLEIRPWRPVQPRSSRNLTLTRATNLEALLVQAVGSESGPCKRCARGLGPFVGCMALEGFLSGSCANCHFNSAGRYCSLRSEDRITRRRPPVRARNSALSSSCPRRQRAASNVPEGEAPASESPLIDHRLAPNPSSTANSAGLARPARRTATEAFREEDEEQGQEVIDRRARRARLLQIMKVTTQMQEAMTDLLRLVTEELAQE</sequence>
<name>A0A0J6FP65_COCPO</name>
<dbReference type="OrthoDB" id="4359659at2759"/>